<evidence type="ECO:0000256" key="2">
    <source>
        <dbReference type="ARBA" id="ARBA00006824"/>
    </source>
</evidence>
<accession>A0AAV4WQ46</accession>
<evidence type="ECO:0000256" key="4">
    <source>
        <dbReference type="ARBA" id="ARBA00022989"/>
    </source>
</evidence>
<comment type="similarity">
    <text evidence="2 6">Belongs to the peroxisomal membrane protein PXMP2/4 family.</text>
</comment>
<proteinExistence type="inferred from homology"/>
<protein>
    <submittedName>
        <fullName evidence="7">Mpv17-like protein</fullName>
    </submittedName>
</protein>
<dbReference type="GO" id="GO:0005739">
    <property type="term" value="C:mitochondrion"/>
    <property type="evidence" value="ECO:0007669"/>
    <property type="project" value="TreeGrafter"/>
</dbReference>
<comment type="caution">
    <text evidence="7">The sequence shown here is derived from an EMBL/GenBank/DDBJ whole genome shotgun (WGS) entry which is preliminary data.</text>
</comment>
<comment type="subcellular location">
    <subcellularLocation>
        <location evidence="1">Membrane</location>
        <topology evidence="1">Multi-pass membrane protein</topology>
    </subcellularLocation>
</comment>
<organism evidence="7 8">
    <name type="scientific">Caerostris darwini</name>
    <dbReference type="NCBI Taxonomy" id="1538125"/>
    <lineage>
        <taxon>Eukaryota</taxon>
        <taxon>Metazoa</taxon>
        <taxon>Ecdysozoa</taxon>
        <taxon>Arthropoda</taxon>
        <taxon>Chelicerata</taxon>
        <taxon>Arachnida</taxon>
        <taxon>Araneae</taxon>
        <taxon>Araneomorphae</taxon>
        <taxon>Entelegynae</taxon>
        <taxon>Araneoidea</taxon>
        <taxon>Araneidae</taxon>
        <taxon>Caerostris</taxon>
    </lineage>
</organism>
<dbReference type="Proteomes" id="UP001054837">
    <property type="component" value="Unassembled WGS sequence"/>
</dbReference>
<keyword evidence="3 6" id="KW-0812">Transmembrane</keyword>
<evidence type="ECO:0000256" key="1">
    <source>
        <dbReference type="ARBA" id="ARBA00004141"/>
    </source>
</evidence>
<dbReference type="GO" id="GO:0016020">
    <property type="term" value="C:membrane"/>
    <property type="evidence" value="ECO:0007669"/>
    <property type="project" value="UniProtKB-SubCell"/>
</dbReference>
<name>A0AAV4WQ46_9ARAC</name>
<evidence type="ECO:0000256" key="5">
    <source>
        <dbReference type="ARBA" id="ARBA00023136"/>
    </source>
</evidence>
<keyword evidence="8" id="KW-1185">Reference proteome</keyword>
<dbReference type="AlphaFoldDB" id="A0AAV4WQ46"/>
<sequence length="175" mass="19591">MMSFGTMYVGAEVAQQLILMQSDHEKKSINWTMVRNYAIIGWAGIGPALFCWYRMLDRVLPAATGIVVAKKVCTDQLISSPACIGMFFGGMGVLEGREDVFAELKAKFWSTYKLSCCFWLPAQALNFALLPPYTRVAFVGVASFIWVNVLCLIKRQEFADPKKENLELTEKAGKD</sequence>
<dbReference type="InterPro" id="IPR007248">
    <property type="entry name" value="Mpv17_PMP22"/>
</dbReference>
<keyword evidence="5 6" id="KW-0472">Membrane</keyword>
<evidence type="ECO:0000256" key="6">
    <source>
        <dbReference type="RuleBase" id="RU363053"/>
    </source>
</evidence>
<feature type="transmembrane region" description="Helical" evidence="6">
    <location>
        <begin position="36"/>
        <end position="55"/>
    </location>
</feature>
<dbReference type="PANTHER" id="PTHR11266">
    <property type="entry name" value="PEROXISOMAL MEMBRANE PROTEIN 2, PXMP2 MPV17"/>
    <property type="match status" value="1"/>
</dbReference>
<evidence type="ECO:0000256" key="3">
    <source>
        <dbReference type="ARBA" id="ARBA00022692"/>
    </source>
</evidence>
<feature type="transmembrane region" description="Helical" evidence="6">
    <location>
        <begin position="133"/>
        <end position="153"/>
    </location>
</feature>
<dbReference type="Pfam" id="PF04117">
    <property type="entry name" value="Mpv17_PMP22"/>
    <property type="match status" value="1"/>
</dbReference>
<keyword evidence="4 6" id="KW-1133">Transmembrane helix</keyword>
<reference evidence="7 8" key="1">
    <citation type="submission" date="2021-06" db="EMBL/GenBank/DDBJ databases">
        <title>Caerostris darwini draft genome.</title>
        <authorList>
            <person name="Kono N."/>
            <person name="Arakawa K."/>
        </authorList>
    </citation>
    <scope>NUCLEOTIDE SEQUENCE [LARGE SCALE GENOMIC DNA]</scope>
</reference>
<evidence type="ECO:0000313" key="8">
    <source>
        <dbReference type="Proteomes" id="UP001054837"/>
    </source>
</evidence>
<dbReference type="PANTHER" id="PTHR11266:SF85">
    <property type="entry name" value="MPV17-LIKE PROTEIN"/>
    <property type="match status" value="1"/>
</dbReference>
<evidence type="ECO:0000313" key="7">
    <source>
        <dbReference type="EMBL" id="GIY83673.1"/>
    </source>
</evidence>
<gene>
    <name evidence="7" type="primary">mpv17l</name>
    <name evidence="7" type="ORF">CDAR_171161</name>
</gene>
<dbReference type="EMBL" id="BPLQ01014850">
    <property type="protein sequence ID" value="GIY83673.1"/>
    <property type="molecule type" value="Genomic_DNA"/>
</dbReference>